<evidence type="ECO:0000313" key="2">
    <source>
        <dbReference type="EMBL" id="KAJ7063796.1"/>
    </source>
</evidence>
<reference evidence="2" key="1">
    <citation type="submission" date="2023-03" db="EMBL/GenBank/DDBJ databases">
        <title>Massive genome expansion in bonnet fungi (Mycena s.s.) driven by repeated elements and novel gene families across ecological guilds.</title>
        <authorList>
            <consortium name="Lawrence Berkeley National Laboratory"/>
            <person name="Harder C.B."/>
            <person name="Miyauchi S."/>
            <person name="Viragh M."/>
            <person name="Kuo A."/>
            <person name="Thoen E."/>
            <person name="Andreopoulos B."/>
            <person name="Lu D."/>
            <person name="Skrede I."/>
            <person name="Drula E."/>
            <person name="Henrissat B."/>
            <person name="Morin E."/>
            <person name="Kohler A."/>
            <person name="Barry K."/>
            <person name="LaButti K."/>
            <person name="Morin E."/>
            <person name="Salamov A."/>
            <person name="Lipzen A."/>
            <person name="Mereny Z."/>
            <person name="Hegedus B."/>
            <person name="Baldrian P."/>
            <person name="Stursova M."/>
            <person name="Weitz H."/>
            <person name="Taylor A."/>
            <person name="Grigoriev I.V."/>
            <person name="Nagy L.G."/>
            <person name="Martin F."/>
            <person name="Kauserud H."/>
        </authorList>
    </citation>
    <scope>NUCLEOTIDE SEQUENCE</scope>
    <source>
        <strain evidence="2">CBHHK173m</strain>
    </source>
</reference>
<protein>
    <submittedName>
        <fullName evidence="2">Uncharacterized protein</fullName>
    </submittedName>
</protein>
<comment type="caution">
    <text evidence="2">The sequence shown here is derived from an EMBL/GenBank/DDBJ whole genome shotgun (WGS) entry which is preliminary data.</text>
</comment>
<sequence length="480" mass="53390">MILDGPNGPYNLVLGVRTFLNEVTNQSNETTFFEPHLVKYLVFFTNPSDKVITEAPVWSSILHFMNLSALNKLYNFSFGVTKPFNKVICEAPVWSSILCFMNLTAPNKPYNFGFGVTNFSNEVKFMRFDRAKKNDIFFCIKLDHGLQEYAHIPTHNSDHFSLSPVSKDLNYQMFDQLSQMSWEVLETLQSVSEQCWTPPALIPGPHLYQPSPQNGQHFQSNNNNTEDGADDAGLYLSLSEASIIIPSSAMAGIPTRQGQGRPDIQSDLFHKYSGCPNRVVLSPGDRSDTSVAHTIRTVVSCVPLRLQVNTAPALDATCSGATFSLFMPPTAATLVSSTFDQALLDLHCNNKRRDKRCTSTQEQGHLALGFRLVHWNGRDTHPIVDAHGHSVALHARRPTNVAASEVFASLTVEFNWPNFPLTMHHRRGAFLAVSTGVIYGQGMDCPHVLNNNKAQTDMVTNSQFNHLASYAQRRSVGLAQ</sequence>
<accession>A0AAD6TK58</accession>
<dbReference type="AlphaFoldDB" id="A0AAD6TK58"/>
<gene>
    <name evidence="2" type="ORF">B0H15DRAFT_807798</name>
</gene>
<organism evidence="2 3">
    <name type="scientific">Mycena belliarum</name>
    <dbReference type="NCBI Taxonomy" id="1033014"/>
    <lineage>
        <taxon>Eukaryota</taxon>
        <taxon>Fungi</taxon>
        <taxon>Dikarya</taxon>
        <taxon>Basidiomycota</taxon>
        <taxon>Agaricomycotina</taxon>
        <taxon>Agaricomycetes</taxon>
        <taxon>Agaricomycetidae</taxon>
        <taxon>Agaricales</taxon>
        <taxon>Marasmiineae</taxon>
        <taxon>Mycenaceae</taxon>
        <taxon>Mycena</taxon>
    </lineage>
</organism>
<feature type="compositionally biased region" description="Polar residues" evidence="1">
    <location>
        <begin position="210"/>
        <end position="226"/>
    </location>
</feature>
<evidence type="ECO:0000256" key="1">
    <source>
        <dbReference type="SAM" id="MobiDB-lite"/>
    </source>
</evidence>
<dbReference type="Proteomes" id="UP001222325">
    <property type="component" value="Unassembled WGS sequence"/>
</dbReference>
<proteinExistence type="predicted"/>
<evidence type="ECO:0000313" key="3">
    <source>
        <dbReference type="Proteomes" id="UP001222325"/>
    </source>
</evidence>
<feature type="region of interest" description="Disordered" evidence="1">
    <location>
        <begin position="209"/>
        <end position="231"/>
    </location>
</feature>
<dbReference type="EMBL" id="JARJCN010000196">
    <property type="protein sequence ID" value="KAJ7063796.1"/>
    <property type="molecule type" value="Genomic_DNA"/>
</dbReference>
<keyword evidence="3" id="KW-1185">Reference proteome</keyword>
<name>A0AAD6TK58_9AGAR</name>